<dbReference type="Pfam" id="PF08240">
    <property type="entry name" value="ADH_N"/>
    <property type="match status" value="1"/>
</dbReference>
<name>A0AAE3QJX0_9HYPH</name>
<dbReference type="InterPro" id="IPR036291">
    <property type="entry name" value="NAD(P)-bd_dom_sf"/>
</dbReference>
<dbReference type="InterPro" id="IPR011032">
    <property type="entry name" value="GroES-like_sf"/>
</dbReference>
<dbReference type="InterPro" id="IPR013154">
    <property type="entry name" value="ADH-like_N"/>
</dbReference>
<evidence type="ECO:0000313" key="4">
    <source>
        <dbReference type="Proteomes" id="UP001161580"/>
    </source>
</evidence>
<dbReference type="SUPFAM" id="SSF51735">
    <property type="entry name" value="NAD(P)-binding Rossmann-fold domains"/>
    <property type="match status" value="1"/>
</dbReference>
<evidence type="ECO:0000259" key="2">
    <source>
        <dbReference type="SMART" id="SM00829"/>
    </source>
</evidence>
<dbReference type="Pfam" id="PF13602">
    <property type="entry name" value="ADH_zinc_N_2"/>
    <property type="match status" value="1"/>
</dbReference>
<accession>A0AAE3QJX0</accession>
<dbReference type="Gene3D" id="3.90.180.10">
    <property type="entry name" value="Medium-chain alcohol dehydrogenases, catalytic domain"/>
    <property type="match status" value="1"/>
</dbReference>
<comment type="caution">
    <text evidence="3">The sequence shown here is derived from an EMBL/GenBank/DDBJ whole genome shotgun (WGS) entry which is preliminary data.</text>
</comment>
<gene>
    <name evidence="3" type="ORF">MRS75_24510</name>
</gene>
<evidence type="ECO:0000256" key="1">
    <source>
        <dbReference type="ARBA" id="ARBA00022857"/>
    </source>
</evidence>
<dbReference type="Proteomes" id="UP001161580">
    <property type="component" value="Unassembled WGS sequence"/>
</dbReference>
<dbReference type="Gene3D" id="3.40.50.720">
    <property type="entry name" value="NAD(P)-binding Rossmann-like Domain"/>
    <property type="match status" value="1"/>
</dbReference>
<dbReference type="AlphaFoldDB" id="A0AAE3QJX0"/>
<dbReference type="PANTHER" id="PTHR44154:SF1">
    <property type="entry name" value="QUINONE OXIDOREDUCTASE"/>
    <property type="match status" value="1"/>
</dbReference>
<dbReference type="SMART" id="SM00829">
    <property type="entry name" value="PKS_ER"/>
    <property type="match status" value="1"/>
</dbReference>
<dbReference type="GO" id="GO:0016491">
    <property type="term" value="F:oxidoreductase activity"/>
    <property type="evidence" value="ECO:0007669"/>
    <property type="project" value="InterPro"/>
</dbReference>
<dbReference type="InterPro" id="IPR020843">
    <property type="entry name" value="ER"/>
</dbReference>
<keyword evidence="4" id="KW-1185">Reference proteome</keyword>
<organism evidence="3 4">
    <name type="scientific">Ferirhizobium litorale</name>
    <dbReference type="NCBI Taxonomy" id="2927786"/>
    <lineage>
        <taxon>Bacteria</taxon>
        <taxon>Pseudomonadati</taxon>
        <taxon>Pseudomonadota</taxon>
        <taxon>Alphaproteobacteria</taxon>
        <taxon>Hyphomicrobiales</taxon>
        <taxon>Rhizobiaceae</taxon>
        <taxon>Ferirhizobium</taxon>
    </lineage>
</organism>
<proteinExistence type="predicted"/>
<keyword evidence="1" id="KW-0521">NADP</keyword>
<evidence type="ECO:0000313" key="3">
    <source>
        <dbReference type="EMBL" id="MDI7925208.1"/>
    </source>
</evidence>
<dbReference type="InterPro" id="IPR051603">
    <property type="entry name" value="Zinc-ADH_QOR/CCCR"/>
</dbReference>
<dbReference type="SUPFAM" id="SSF50129">
    <property type="entry name" value="GroES-like"/>
    <property type="match status" value="1"/>
</dbReference>
<dbReference type="RefSeq" id="WP_311789357.1">
    <property type="nucleotide sequence ID" value="NZ_JALDYY010000028.1"/>
</dbReference>
<dbReference type="EMBL" id="JALDYZ010000027">
    <property type="protein sequence ID" value="MDI7925208.1"/>
    <property type="molecule type" value="Genomic_DNA"/>
</dbReference>
<reference evidence="3" key="1">
    <citation type="submission" date="2022-03" db="EMBL/GenBank/DDBJ databases">
        <title>Fererhizobium litorale gen. nov., sp. nov., isolated from sandy sediments of the Sea of Japan seashore.</title>
        <authorList>
            <person name="Romanenko L."/>
            <person name="Kurilenko V."/>
            <person name="Otstavnykh N."/>
            <person name="Svetashev V."/>
            <person name="Tekutyeva L."/>
            <person name="Isaeva M."/>
            <person name="Mikhailov V."/>
        </authorList>
    </citation>
    <scope>NUCLEOTIDE SEQUENCE</scope>
    <source>
        <strain evidence="3">KMM 9576</strain>
    </source>
</reference>
<feature type="domain" description="Enoyl reductase (ER)" evidence="2">
    <location>
        <begin position="14"/>
        <end position="339"/>
    </location>
</feature>
<dbReference type="PANTHER" id="PTHR44154">
    <property type="entry name" value="QUINONE OXIDOREDUCTASE"/>
    <property type="match status" value="1"/>
</dbReference>
<protein>
    <submittedName>
        <fullName evidence="3">Zinc-binding dehydrogenase</fullName>
    </submittedName>
</protein>
<sequence length="341" mass="36826">MSEKMRALVVTRPGGPEVLEVHEVDRPRLRDEHDVLIRVKAAGINPADWQNRKTRAVYDNDGETTREKTILGIDGAGVVAETGSAVHHVQIGDEVWYIDGGYAGNPGSYAEYKVMRGDYVTAKPKTLGFTDAAALPVVALTAWEAVFDKGHVSSGDHVLVHGGAGGLGHIAIQYLAMLGAKIAATVSGDAKADLVRKFGAELAINYRMESVENALLNWRGAPGAQVVFDFVGHGNFAASFKHTADYGRLVNTVVSDWPSGGNAMAEWKNMEIAFVNIGLPQISRNHVIRLRQVGILKKVANLVDEGKLRVHIDRVVPFEGVAEVHRALEAGETLGRSVLEI</sequence>